<proteinExistence type="predicted"/>
<accession>A0A9W7FRL6</accession>
<sequence>MTSTLVLLLLFLLVLPSKGLNPLSSLSRRAALSTATTTLISTSLPQQELPTPPYDPTQQYPRSLFSYTLLPLTSTLQGNIPTIESIIIPDKLITHTQLIGIVNVNTPIRSTIYMNNDEITIINPLQSTPEYLAQIKILVDKYGEVKHIILTSSAVEHRSSFNTFTQHFPSAIKYIPPGLYAFPLNLPSEYLGLNGRNIKNLEKVKPPNLEVEILGPLKFKSVGTFVEATIHIPELKTMIVTDTLCSITEDIPEIVKVDERPLLYHARNTISDYVESNEDNLLKGWKRMSLFGLCFFPSGIIVTPFFKAFIETSKVDSRMKNLNDYGVPLDLYPWRWEGDVDESFSRYGDGRVFVPPILTKLILDREPDEVRRWLNVITKWDFNKIIHAHYNEHTDASPKDVKIAVEEFLAGKERFLPGDLALLQEASDVLTKVGVVSESKICDGEEGRGDLGRRFK</sequence>
<dbReference type="EMBL" id="BRXW01000266">
    <property type="protein sequence ID" value="GMI16801.1"/>
    <property type="molecule type" value="Genomic_DNA"/>
</dbReference>
<evidence type="ECO:0000256" key="2">
    <source>
        <dbReference type="SAM" id="SignalP"/>
    </source>
</evidence>
<evidence type="ECO:0000313" key="3">
    <source>
        <dbReference type="EMBL" id="GMI16801.1"/>
    </source>
</evidence>
<keyword evidence="1" id="KW-0472">Membrane</keyword>
<keyword evidence="1" id="KW-0812">Transmembrane</keyword>
<evidence type="ECO:0000256" key="1">
    <source>
        <dbReference type="SAM" id="Phobius"/>
    </source>
</evidence>
<feature type="transmembrane region" description="Helical" evidence="1">
    <location>
        <begin position="290"/>
        <end position="310"/>
    </location>
</feature>
<keyword evidence="2" id="KW-0732">Signal</keyword>
<dbReference type="Proteomes" id="UP001165122">
    <property type="component" value="Unassembled WGS sequence"/>
</dbReference>
<keyword evidence="4" id="KW-1185">Reference proteome</keyword>
<evidence type="ECO:0008006" key="5">
    <source>
        <dbReference type="Google" id="ProtNLM"/>
    </source>
</evidence>
<feature type="signal peptide" evidence="2">
    <location>
        <begin position="1"/>
        <end position="19"/>
    </location>
</feature>
<evidence type="ECO:0000313" key="4">
    <source>
        <dbReference type="Proteomes" id="UP001165122"/>
    </source>
</evidence>
<dbReference type="PANTHER" id="PTHR33835">
    <property type="entry name" value="YALI0C07656P"/>
    <property type="match status" value="1"/>
</dbReference>
<dbReference type="InterPro" id="IPR036866">
    <property type="entry name" value="RibonucZ/Hydroxyglut_hydro"/>
</dbReference>
<keyword evidence="1" id="KW-1133">Transmembrane helix</keyword>
<dbReference type="SUPFAM" id="SSF56281">
    <property type="entry name" value="Metallo-hydrolase/oxidoreductase"/>
    <property type="match status" value="1"/>
</dbReference>
<dbReference type="AlphaFoldDB" id="A0A9W7FRL6"/>
<feature type="chain" id="PRO_5040934255" description="Metallo-beta-lactamase domain-containing protein" evidence="2">
    <location>
        <begin position="20"/>
        <end position="456"/>
    </location>
</feature>
<dbReference type="Pfam" id="PF14234">
    <property type="entry name" value="DUF4336"/>
    <property type="match status" value="1"/>
</dbReference>
<organism evidence="3 4">
    <name type="scientific">Triparma laevis f. longispina</name>
    <dbReference type="NCBI Taxonomy" id="1714387"/>
    <lineage>
        <taxon>Eukaryota</taxon>
        <taxon>Sar</taxon>
        <taxon>Stramenopiles</taxon>
        <taxon>Ochrophyta</taxon>
        <taxon>Bolidophyceae</taxon>
        <taxon>Parmales</taxon>
        <taxon>Triparmaceae</taxon>
        <taxon>Triparma</taxon>
    </lineage>
</organism>
<comment type="caution">
    <text evidence="3">The sequence shown here is derived from an EMBL/GenBank/DDBJ whole genome shotgun (WGS) entry which is preliminary data.</text>
</comment>
<dbReference type="PANTHER" id="PTHR33835:SF2">
    <property type="entry name" value="LYSINE-TRNA LIGASE"/>
    <property type="match status" value="1"/>
</dbReference>
<dbReference type="InterPro" id="IPR025638">
    <property type="entry name" value="DUF4336"/>
</dbReference>
<gene>
    <name evidence="3" type="ORF">TrLO_g2147</name>
</gene>
<reference evidence="4" key="1">
    <citation type="journal article" date="2023" name="Commun. Biol.">
        <title>Genome analysis of Parmales, the sister group of diatoms, reveals the evolutionary specialization of diatoms from phago-mixotrophs to photoautotrophs.</title>
        <authorList>
            <person name="Ban H."/>
            <person name="Sato S."/>
            <person name="Yoshikawa S."/>
            <person name="Yamada K."/>
            <person name="Nakamura Y."/>
            <person name="Ichinomiya M."/>
            <person name="Sato N."/>
            <person name="Blanc-Mathieu R."/>
            <person name="Endo H."/>
            <person name="Kuwata A."/>
            <person name="Ogata H."/>
        </authorList>
    </citation>
    <scope>NUCLEOTIDE SEQUENCE [LARGE SCALE GENOMIC DNA]</scope>
    <source>
        <strain evidence="4">NIES 3700</strain>
    </source>
</reference>
<name>A0A9W7FRL6_9STRA</name>
<dbReference type="OrthoDB" id="421671at2759"/>
<protein>
    <recommendedName>
        <fullName evidence="5">Metallo-beta-lactamase domain-containing protein</fullName>
    </recommendedName>
</protein>